<dbReference type="AlphaFoldDB" id="A0A0X8FBH6"/>
<dbReference type="PROSITE" id="PS51257">
    <property type="entry name" value="PROKAR_LIPOPROTEIN"/>
    <property type="match status" value="1"/>
</dbReference>
<dbReference type="InterPro" id="IPR024370">
    <property type="entry name" value="PBP_domain"/>
</dbReference>
<dbReference type="GO" id="GO:0006817">
    <property type="term" value="P:phosphate ion transport"/>
    <property type="evidence" value="ECO:0007669"/>
    <property type="project" value="UniProtKB-KW"/>
</dbReference>
<keyword evidence="8" id="KW-0449">Lipoprotein</keyword>
<keyword evidence="5" id="KW-0592">Phosphate transport</keyword>
<dbReference type="Gene3D" id="3.40.190.10">
    <property type="entry name" value="Periplasmic binding protein-like II"/>
    <property type="match status" value="2"/>
</dbReference>
<reference evidence="11 12" key="1">
    <citation type="journal article" date="2016" name="Genome Announc.">
        <title>Complete Genome Sequences of Aerococcus christensenii CCUG 28831T, Aerococcus sanguinicola CCUG 43001T, Aerococcus urinae CCUG 36881T, Aerococcus urinaeequi CCUG 28094T, Aerococcus urinaehominis CCUG 42038 BT, and Aerococcus viridans CCUG 4311T.</title>
        <authorList>
            <person name="Carkaci D."/>
            <person name="Dargis R."/>
            <person name="Nielsen X.C."/>
            <person name="Skovgaard O."/>
            <person name="Fuursted K."/>
            <person name="Christensen J.J."/>
        </authorList>
    </citation>
    <scope>NUCLEOTIDE SEQUENCE [LARGE SCALE GENOMIC DNA]</scope>
    <source>
        <strain evidence="11 12">CCUG43001</strain>
    </source>
</reference>
<keyword evidence="5" id="KW-0813">Transport</keyword>
<dbReference type="GeneID" id="92903561"/>
<evidence type="ECO:0000256" key="7">
    <source>
        <dbReference type="ARBA" id="ARBA00023139"/>
    </source>
</evidence>
<dbReference type="PANTHER" id="PTHR30570">
    <property type="entry name" value="PERIPLASMIC PHOSPHATE BINDING COMPONENT OF PHOSPHATE ABC TRANSPORTER"/>
    <property type="match status" value="1"/>
</dbReference>
<organism evidence="11 12">
    <name type="scientific">Aerococcus sanguinicola</name>
    <dbReference type="NCBI Taxonomy" id="119206"/>
    <lineage>
        <taxon>Bacteria</taxon>
        <taxon>Bacillati</taxon>
        <taxon>Bacillota</taxon>
        <taxon>Bacilli</taxon>
        <taxon>Lactobacillales</taxon>
        <taxon>Aerococcaceae</taxon>
        <taxon>Aerococcus</taxon>
    </lineage>
</organism>
<reference evidence="12" key="2">
    <citation type="submission" date="2016-01" db="EMBL/GenBank/DDBJ databases">
        <title>Six Aerococcus type strain genome sequencing and assembly using PacBio and Illumina Hiseq.</title>
        <authorList>
            <person name="Carkaci D."/>
            <person name="Dargis R."/>
            <person name="Nielsen X.C."/>
            <person name="Skovgaard O."/>
            <person name="Fuursted K."/>
            <person name="Christensen J.J."/>
        </authorList>
    </citation>
    <scope>NUCLEOTIDE SEQUENCE [LARGE SCALE GENOMIC DNA]</scope>
    <source>
        <strain evidence="12">CCUG43001</strain>
    </source>
</reference>
<evidence type="ECO:0000313" key="11">
    <source>
        <dbReference type="EMBL" id="AMB94289.1"/>
    </source>
</evidence>
<feature type="domain" description="PBP" evidence="10">
    <location>
        <begin position="184"/>
        <end position="296"/>
    </location>
</feature>
<dbReference type="SUPFAM" id="SSF53850">
    <property type="entry name" value="Periplasmic binding protein-like II"/>
    <property type="match status" value="2"/>
</dbReference>
<feature type="domain" description="PBP" evidence="10">
    <location>
        <begin position="42"/>
        <end position="162"/>
    </location>
</feature>
<evidence type="ECO:0000259" key="10">
    <source>
        <dbReference type="Pfam" id="PF12849"/>
    </source>
</evidence>
<dbReference type="PANTHER" id="PTHR30570:SF1">
    <property type="entry name" value="PHOSPHATE-BINDING PROTEIN PSTS"/>
    <property type="match status" value="1"/>
</dbReference>
<evidence type="ECO:0000256" key="6">
    <source>
        <dbReference type="ARBA" id="ARBA00022729"/>
    </source>
</evidence>
<accession>A0A0X8FBH6</accession>
<dbReference type="RefSeq" id="WP_067974630.1">
    <property type="nucleotide sequence ID" value="NZ_CAJHKN010000002.1"/>
</dbReference>
<dbReference type="Pfam" id="PF12849">
    <property type="entry name" value="PBP_like_2"/>
    <property type="match status" value="2"/>
</dbReference>
<dbReference type="Proteomes" id="UP000069912">
    <property type="component" value="Chromosome"/>
</dbReference>
<feature type="signal peptide" evidence="9">
    <location>
        <begin position="1"/>
        <end position="27"/>
    </location>
</feature>
<evidence type="ECO:0000256" key="4">
    <source>
        <dbReference type="ARBA" id="ARBA00011529"/>
    </source>
</evidence>
<feature type="chain" id="PRO_5007066044" evidence="9">
    <location>
        <begin position="28"/>
        <end position="298"/>
    </location>
</feature>
<gene>
    <name evidence="11" type="ORF">AWM72_05705</name>
</gene>
<evidence type="ECO:0000256" key="8">
    <source>
        <dbReference type="ARBA" id="ARBA00023288"/>
    </source>
</evidence>
<comment type="function">
    <text evidence="1">Part of the ABC transporter complex PstSACB involved in phosphate import.</text>
</comment>
<dbReference type="KEGG" id="asan:AWM72_05705"/>
<comment type="subcellular location">
    <subcellularLocation>
        <location evidence="2">Cell membrane</location>
        <topology evidence="2">Lipid-anchor</topology>
    </subcellularLocation>
</comment>
<dbReference type="InterPro" id="IPR050811">
    <property type="entry name" value="Phosphate_ABC_transporter"/>
</dbReference>
<name>A0A0X8FBH6_9LACT</name>
<evidence type="ECO:0000256" key="2">
    <source>
        <dbReference type="ARBA" id="ARBA00004193"/>
    </source>
</evidence>
<keyword evidence="6 9" id="KW-0732">Signal</keyword>
<keyword evidence="7" id="KW-0564">Palmitate</keyword>
<proteinExistence type="inferred from homology"/>
<evidence type="ECO:0000256" key="3">
    <source>
        <dbReference type="ARBA" id="ARBA00008725"/>
    </source>
</evidence>
<sequence>MVEMKKFSKLITVLGSAALLAACGNSASDSGDSEADAGGASGAPEGLIQVISREEGSGTRDAFVEITGVKEGDNDNTTDMADIQNSTDGVMTSVAGDPAAIGYISLGSLNDTVKALNVNGVEPTEENVASGEYAIARPFNIVHKGDLEGAAQDFHDFIFSKEGQDIILAEGYVPVKSDAEAYAGDGSAEGNINISGSTSVGPVMEKLKEEYEKLNPGVSINITQNGSGAGVQAAQEGTADIGMASRELKEDETDVEAEAIAQDGIAVIVNNENGLGDITLESVKGIFVGEITDWSEVK</sequence>
<protein>
    <submittedName>
        <fullName evidence="11">Phosphate ABC transporter substrate-binding protein</fullName>
    </submittedName>
</protein>
<evidence type="ECO:0000256" key="5">
    <source>
        <dbReference type="ARBA" id="ARBA00022592"/>
    </source>
</evidence>
<evidence type="ECO:0000256" key="1">
    <source>
        <dbReference type="ARBA" id="ARBA00002841"/>
    </source>
</evidence>
<evidence type="ECO:0000313" key="12">
    <source>
        <dbReference type="Proteomes" id="UP000069912"/>
    </source>
</evidence>
<comment type="subunit">
    <text evidence="4">The complex is composed of two ATP-binding proteins (PstB), two transmembrane proteins (PstC and PstA) and a solute-binding protein (PstS).</text>
</comment>
<keyword evidence="12" id="KW-1185">Reference proteome</keyword>
<comment type="similarity">
    <text evidence="3">Belongs to the PstS family.</text>
</comment>
<dbReference type="EMBL" id="CP014160">
    <property type="protein sequence ID" value="AMB94289.1"/>
    <property type="molecule type" value="Genomic_DNA"/>
</dbReference>
<evidence type="ECO:0000256" key="9">
    <source>
        <dbReference type="SAM" id="SignalP"/>
    </source>
</evidence>
<dbReference type="GO" id="GO:0005886">
    <property type="term" value="C:plasma membrane"/>
    <property type="evidence" value="ECO:0007669"/>
    <property type="project" value="UniProtKB-SubCell"/>
</dbReference>